<evidence type="ECO:0000313" key="2">
    <source>
        <dbReference type="Proteomes" id="UP001216674"/>
    </source>
</evidence>
<gene>
    <name evidence="1" type="ORF">P3W85_30995</name>
</gene>
<dbReference type="NCBIfam" id="TIGR02001">
    <property type="entry name" value="gcw_chp"/>
    <property type="match status" value="1"/>
</dbReference>
<dbReference type="EMBL" id="JARJLM010000501">
    <property type="protein sequence ID" value="MDF3837341.1"/>
    <property type="molecule type" value="Genomic_DNA"/>
</dbReference>
<reference evidence="1 2" key="1">
    <citation type="submission" date="2023-03" db="EMBL/GenBank/DDBJ databases">
        <title>Draft assemblies of triclosan tolerant bacteria isolated from returned activated sludge.</title>
        <authorList>
            <person name="Van Hamelsveld S."/>
        </authorList>
    </citation>
    <scope>NUCLEOTIDE SEQUENCE [LARGE SCALE GENOMIC DNA]</scope>
    <source>
        <strain evidence="1 2">GW210010_S58</strain>
    </source>
</reference>
<comment type="caution">
    <text evidence="1">The sequence shown here is derived from an EMBL/GenBank/DDBJ whole genome shotgun (WGS) entry which is preliminary data.</text>
</comment>
<dbReference type="InterPro" id="IPR010239">
    <property type="entry name" value="CHP02001"/>
</dbReference>
<dbReference type="Proteomes" id="UP001216674">
    <property type="component" value="Unassembled WGS sequence"/>
</dbReference>
<organism evidence="1 2">
    <name type="scientific">Cupriavidus basilensis</name>
    <dbReference type="NCBI Taxonomy" id="68895"/>
    <lineage>
        <taxon>Bacteria</taxon>
        <taxon>Pseudomonadati</taxon>
        <taxon>Pseudomonadota</taxon>
        <taxon>Betaproteobacteria</taxon>
        <taxon>Burkholderiales</taxon>
        <taxon>Burkholderiaceae</taxon>
        <taxon>Cupriavidus</taxon>
    </lineage>
</organism>
<sequence length="241" mass="26630">MPCAFAQEEPAAPASPHTVSGNVALMSNYVFRGITYTQNRPALQGGFDYAHESGLYAGIWGTNVSHKAINDASLELDLYGGYARSFGDWRFDVGLLQFYYPENPKLPGSDDKYNTLELYGAVGWHILTLKYSRTLTNFFGYSSASIGTGKGNSHGSGYLELNADVPLPQDFTLGLHVGRQWVRNYGEYDYTDWRAAISKTFGGGWTVSFAYTGTNASRTLWVADGKRLGTAHWILGLKRTF</sequence>
<proteinExistence type="predicted"/>
<keyword evidence="2" id="KW-1185">Reference proteome</keyword>
<protein>
    <submittedName>
        <fullName evidence="1">TorF family putative porin</fullName>
    </submittedName>
</protein>
<accession>A0ABT6B042</accession>
<dbReference type="RefSeq" id="WP_017227205.1">
    <property type="nucleotide sequence ID" value="NZ_JARJLM010000501.1"/>
</dbReference>
<name>A0ABT6B042_9BURK</name>
<dbReference type="Pfam" id="PF09694">
    <property type="entry name" value="Gcw_chp"/>
    <property type="match status" value="1"/>
</dbReference>
<evidence type="ECO:0000313" key="1">
    <source>
        <dbReference type="EMBL" id="MDF3837341.1"/>
    </source>
</evidence>